<organism evidence="2 3">
    <name type="scientific">Tetrabaena socialis</name>
    <dbReference type="NCBI Taxonomy" id="47790"/>
    <lineage>
        <taxon>Eukaryota</taxon>
        <taxon>Viridiplantae</taxon>
        <taxon>Chlorophyta</taxon>
        <taxon>core chlorophytes</taxon>
        <taxon>Chlorophyceae</taxon>
        <taxon>CS clade</taxon>
        <taxon>Chlamydomonadales</taxon>
        <taxon>Tetrabaenaceae</taxon>
        <taxon>Tetrabaena</taxon>
    </lineage>
</organism>
<protein>
    <submittedName>
        <fullName evidence="2">Uncharacterized protein</fullName>
    </submittedName>
</protein>
<feature type="compositionally biased region" description="Low complexity" evidence="1">
    <location>
        <begin position="295"/>
        <end position="314"/>
    </location>
</feature>
<comment type="caution">
    <text evidence="2">The sequence shown here is derived from an EMBL/GenBank/DDBJ whole genome shotgun (WGS) entry which is preliminary data.</text>
</comment>
<feature type="compositionally biased region" description="Gly residues" evidence="1">
    <location>
        <begin position="354"/>
        <end position="368"/>
    </location>
</feature>
<accession>A0A2J7ZJ21</accession>
<feature type="compositionally biased region" description="Gly residues" evidence="1">
    <location>
        <begin position="277"/>
        <end position="294"/>
    </location>
</feature>
<evidence type="ECO:0000313" key="3">
    <source>
        <dbReference type="Proteomes" id="UP000236333"/>
    </source>
</evidence>
<feature type="region of interest" description="Disordered" evidence="1">
    <location>
        <begin position="26"/>
        <end position="146"/>
    </location>
</feature>
<feature type="compositionally biased region" description="Low complexity" evidence="1">
    <location>
        <begin position="38"/>
        <end position="81"/>
    </location>
</feature>
<sequence>MAKPSQCAAPPPLLLGLQAQRRHTISCAKPSHPRRTKSPMSLHCSSRSSSPRQRSSTSFTRWHPTSSSSTPSSPLATTTQSRQYSIRSRVLRQPDSLIRAPTRLLNGAGAPPSTTAAAPPRNRPRVCRPSSPPTAAAGAPSYPQIDRRGAVAKRKKLRVARARAQPATTATVAVVASAARLAWPLRRAAGSSACATSSRPVVAAPCARCRALTATTRCPAPAAPAPAARLALMPLRVLQVLVLVINALLEGNLQPHLAKLDTKLATWGPQASAAGPSGSGSGSGPGPSGSGAGPGPSSSRATAAASSSSSSAAPQPDALAAMTSWNSLAGLASAAATPPPAPAGPSGFWRTTVGSGGAAAAGGGGGGGRMHRGTLKVMDRVDRDVRTLTSRMGADMQWEFEDEYGDEYDDSFDDLSGGV</sequence>
<name>A0A2J7ZJ21_9CHLO</name>
<dbReference type="OrthoDB" id="5577209at2759"/>
<feature type="compositionally biased region" description="Low complexity" evidence="1">
    <location>
        <begin position="127"/>
        <end position="141"/>
    </location>
</feature>
<dbReference type="Proteomes" id="UP000236333">
    <property type="component" value="Unassembled WGS sequence"/>
</dbReference>
<feature type="non-terminal residue" evidence="2">
    <location>
        <position position="419"/>
    </location>
</feature>
<feature type="compositionally biased region" description="Low complexity" evidence="1">
    <location>
        <begin position="110"/>
        <end position="120"/>
    </location>
</feature>
<dbReference type="EMBL" id="PGGS01001551">
    <property type="protein sequence ID" value="PNH00265.1"/>
    <property type="molecule type" value="Genomic_DNA"/>
</dbReference>
<evidence type="ECO:0000256" key="1">
    <source>
        <dbReference type="SAM" id="MobiDB-lite"/>
    </source>
</evidence>
<dbReference type="AlphaFoldDB" id="A0A2J7ZJ21"/>
<gene>
    <name evidence="2" type="ORF">TSOC_013915</name>
</gene>
<reference evidence="2 3" key="1">
    <citation type="journal article" date="2017" name="Mol. Biol. Evol.">
        <title>The 4-celled Tetrabaena socialis nuclear genome reveals the essential components for genetic control of cell number at the origin of multicellularity in the volvocine lineage.</title>
        <authorList>
            <person name="Featherston J."/>
            <person name="Arakaki Y."/>
            <person name="Hanschen E.R."/>
            <person name="Ferris P.J."/>
            <person name="Michod R.E."/>
            <person name="Olson B.J.S.C."/>
            <person name="Nozaki H."/>
            <person name="Durand P.M."/>
        </authorList>
    </citation>
    <scope>NUCLEOTIDE SEQUENCE [LARGE SCALE GENOMIC DNA]</scope>
    <source>
        <strain evidence="2 3">NIES-571</strain>
    </source>
</reference>
<evidence type="ECO:0000313" key="2">
    <source>
        <dbReference type="EMBL" id="PNH00265.1"/>
    </source>
</evidence>
<keyword evidence="3" id="KW-1185">Reference proteome</keyword>
<proteinExistence type="predicted"/>
<feature type="region of interest" description="Disordered" evidence="1">
    <location>
        <begin position="268"/>
        <end position="316"/>
    </location>
</feature>
<feature type="region of interest" description="Disordered" evidence="1">
    <location>
        <begin position="333"/>
        <end position="374"/>
    </location>
</feature>